<dbReference type="Proteomes" id="UP001642484">
    <property type="component" value="Unassembled WGS sequence"/>
</dbReference>
<dbReference type="InterPro" id="IPR002885">
    <property type="entry name" value="PPR_rpt"/>
</dbReference>
<dbReference type="NCBIfam" id="TIGR00756">
    <property type="entry name" value="PPR"/>
    <property type="match status" value="1"/>
</dbReference>
<evidence type="ECO:0000256" key="1">
    <source>
        <dbReference type="ARBA" id="ARBA00022737"/>
    </source>
</evidence>
<keyword evidence="1" id="KW-0677">Repeat</keyword>
<dbReference type="PANTHER" id="PTHR47447:SF17">
    <property type="entry name" value="OS12G0638900 PROTEIN"/>
    <property type="match status" value="1"/>
</dbReference>
<reference evidence="3 4" key="1">
    <citation type="submission" date="2024-02" db="EMBL/GenBank/DDBJ databases">
        <authorList>
            <person name="Chen Y."/>
            <person name="Shah S."/>
            <person name="Dougan E. K."/>
            <person name="Thang M."/>
            <person name="Chan C."/>
        </authorList>
    </citation>
    <scope>NUCLEOTIDE SEQUENCE [LARGE SCALE GENOMIC DNA]</scope>
</reference>
<evidence type="ECO:0000313" key="4">
    <source>
        <dbReference type="Proteomes" id="UP001642484"/>
    </source>
</evidence>
<name>A0ABP0KSA4_9DINO</name>
<accession>A0ABP0KSA4</accession>
<sequence length="265" mass="28215">MSSGGVSPGIVTLNAAMSACELTGQWQRAVDVLSRPPGLRTPDIISYSTAMAGSGASGQWPASLNLFGRARARKVRPNVITWNSVISACEESGQWELALLVFDQLPAATVIGVNAGIAAAGRGARWQLASHLVDVLERSPTLQPSIVSFNAAVSACGSSQRWRQVLGLTRDLSRCSLQPDAISMNFVAASLERRGHWVGASQLLWEAQRCGERLLGPEVATMGVAVDSSQRFGSASRAVGLLGGLQQEAPRNLRQLEGRKGRRRT</sequence>
<dbReference type="PROSITE" id="PS51375">
    <property type="entry name" value="PPR"/>
    <property type="match status" value="1"/>
</dbReference>
<gene>
    <name evidence="3" type="ORF">CCMP2556_LOCUS17260</name>
</gene>
<protein>
    <recommendedName>
        <fullName evidence="5">Pentatricopeptide repeat-containing protein, chloroplastic</fullName>
    </recommendedName>
</protein>
<keyword evidence="4" id="KW-1185">Reference proteome</keyword>
<proteinExistence type="predicted"/>
<dbReference type="Gene3D" id="1.25.40.10">
    <property type="entry name" value="Tetratricopeptide repeat domain"/>
    <property type="match status" value="2"/>
</dbReference>
<evidence type="ECO:0000256" key="2">
    <source>
        <dbReference type="PROSITE-ProRule" id="PRU00708"/>
    </source>
</evidence>
<dbReference type="Pfam" id="PF01535">
    <property type="entry name" value="PPR"/>
    <property type="match status" value="1"/>
</dbReference>
<evidence type="ECO:0000313" key="3">
    <source>
        <dbReference type="EMBL" id="CAK9028852.1"/>
    </source>
</evidence>
<feature type="repeat" description="PPR" evidence="2">
    <location>
        <begin position="78"/>
        <end position="112"/>
    </location>
</feature>
<evidence type="ECO:0008006" key="5">
    <source>
        <dbReference type="Google" id="ProtNLM"/>
    </source>
</evidence>
<comment type="caution">
    <text evidence="3">The sequence shown here is derived from an EMBL/GenBank/DDBJ whole genome shotgun (WGS) entry which is preliminary data.</text>
</comment>
<dbReference type="EMBL" id="CAXAMN010009469">
    <property type="protein sequence ID" value="CAK9028852.1"/>
    <property type="molecule type" value="Genomic_DNA"/>
</dbReference>
<dbReference type="InterPro" id="IPR011990">
    <property type="entry name" value="TPR-like_helical_dom_sf"/>
</dbReference>
<organism evidence="3 4">
    <name type="scientific">Durusdinium trenchii</name>
    <dbReference type="NCBI Taxonomy" id="1381693"/>
    <lineage>
        <taxon>Eukaryota</taxon>
        <taxon>Sar</taxon>
        <taxon>Alveolata</taxon>
        <taxon>Dinophyceae</taxon>
        <taxon>Suessiales</taxon>
        <taxon>Symbiodiniaceae</taxon>
        <taxon>Durusdinium</taxon>
    </lineage>
</organism>
<dbReference type="PANTHER" id="PTHR47447">
    <property type="entry name" value="OS03G0856100 PROTEIN"/>
    <property type="match status" value="1"/>
</dbReference>